<gene>
    <name evidence="2" type="primary">mobB</name>
    <name evidence="3" type="ORF">HLASA_1187</name>
    <name evidence="2" type="ORF">HLASF_1199</name>
</gene>
<dbReference type="GO" id="GO:0005525">
    <property type="term" value="F:GTP binding"/>
    <property type="evidence" value="ECO:0007669"/>
    <property type="project" value="InterPro"/>
</dbReference>
<dbReference type="KEGG" id="hsu:HLASF_1199"/>
<dbReference type="PANTHER" id="PTHR40072">
    <property type="entry name" value="MOLYBDOPTERIN-GUANINE DINUCLEOTIDE BIOSYNTHESIS ADAPTER PROTEIN-RELATED"/>
    <property type="match status" value="1"/>
</dbReference>
<evidence type="ECO:0000313" key="4">
    <source>
        <dbReference type="Proteomes" id="UP000060390"/>
    </source>
</evidence>
<dbReference type="SUPFAM" id="SSF52540">
    <property type="entry name" value="P-loop containing nucleoside triphosphate hydrolases"/>
    <property type="match status" value="1"/>
</dbReference>
<dbReference type="Pfam" id="PF03205">
    <property type="entry name" value="MobB"/>
    <property type="match status" value="1"/>
</dbReference>
<reference evidence="3 4" key="3">
    <citation type="journal article" date="2016" name="Stand. Genomic Sci.">
        <title>Complete genome sequence of 'Halanaeroarchaeum sulfurireducens' M27-SA2, a sulfur-reducing and acetate-oxidizing haloarchaeon from the deep-sea hypersaline anoxic lake Medee.</title>
        <authorList>
            <person name="Messina E."/>
            <person name="Sorokin D.Y."/>
            <person name="Kublanov I.V."/>
            <person name="Toshchakov S."/>
            <person name="Lopatina A."/>
            <person name="Arcadi E."/>
            <person name="Smedile F."/>
            <person name="La Spada G."/>
            <person name="La Cono V."/>
            <person name="Yakimov M.M."/>
        </authorList>
    </citation>
    <scope>NUCLEOTIDE SEQUENCE [LARGE SCALE GENOMIC DNA]</scope>
    <source>
        <strain evidence="3 4">M27-SA2</strain>
    </source>
</reference>
<dbReference type="PATRIC" id="fig|1604004.4.peg.1260"/>
<dbReference type="EMBL" id="CP008874">
    <property type="protein sequence ID" value="AKH97686.1"/>
    <property type="molecule type" value="Genomic_DNA"/>
</dbReference>
<dbReference type="STRING" id="1604004.HLASA_1187"/>
<dbReference type="Proteomes" id="UP000060390">
    <property type="component" value="Chromosome"/>
</dbReference>
<keyword evidence="5" id="KW-1185">Reference proteome</keyword>
<dbReference type="PANTHER" id="PTHR40072:SF1">
    <property type="entry name" value="MOLYBDOPTERIN-GUANINE DINUCLEOTIDE BIOSYNTHESIS ADAPTER PROTEIN"/>
    <property type="match status" value="1"/>
</dbReference>
<dbReference type="AlphaFoldDB" id="A0A0F7P978"/>
<proteinExistence type="predicted"/>
<accession>A0A0F7P978</accession>
<name>A0A0F7P978_9EURY</name>
<evidence type="ECO:0000259" key="1">
    <source>
        <dbReference type="Pfam" id="PF03205"/>
    </source>
</evidence>
<dbReference type="InterPro" id="IPR027417">
    <property type="entry name" value="P-loop_NTPase"/>
</dbReference>
<dbReference type="GeneID" id="26010535"/>
<reference evidence="4" key="2">
    <citation type="submission" date="2015-05" db="EMBL/GenBank/DDBJ databases">
        <title>Complete genome sequence of Halanaeroarchaeum sulfurireducens type strain M27-SA2, a sulfate-reducer haloarchaeon from marine anoxic lake Medee.</title>
        <authorList>
            <person name="Messina E."/>
            <person name="Kublanov I.V."/>
            <person name="Toshchakov S."/>
            <person name="Arcadi E."/>
            <person name="La Spada G."/>
            <person name="La Cono V."/>
            <person name="Yakimov M.M."/>
        </authorList>
    </citation>
    <scope>NUCLEOTIDE SEQUENCE [LARGE SCALE GENOMIC DNA]</scope>
    <source>
        <strain evidence="4">M27-SA2</strain>
    </source>
</reference>
<reference evidence="2 5" key="1">
    <citation type="journal article" date="2015" name="ISME J.">
        <title>Elemental sulfur and acetate can support life of a novel strictly anaerobic haloarchaeon.</title>
        <authorList>
            <person name="Sorokin D.Y."/>
            <person name="Kublanov I.V."/>
            <person name="Gavrilov S.N."/>
            <person name="Rojo D."/>
            <person name="Roman P."/>
            <person name="Golyshin P.N."/>
            <person name="Slepak V.Z."/>
            <person name="Smedile F."/>
            <person name="Ferrer M."/>
            <person name="Messina E."/>
            <person name="La Cono V."/>
            <person name="Yakimov M.M."/>
        </authorList>
    </citation>
    <scope>NUCLEOTIDE SEQUENCE [LARGE SCALE GENOMIC DNA]</scope>
    <source>
        <strain evidence="2 5">HSR2</strain>
    </source>
</reference>
<dbReference type="KEGG" id="hsf:HLASA_1187"/>
<dbReference type="InterPro" id="IPR004435">
    <property type="entry name" value="MobB_dom"/>
</dbReference>
<dbReference type="Proteomes" id="UP000069906">
    <property type="component" value="Chromosome"/>
</dbReference>
<dbReference type="Gene3D" id="3.40.50.300">
    <property type="entry name" value="P-loop containing nucleotide triphosphate hydrolases"/>
    <property type="match status" value="1"/>
</dbReference>
<dbReference type="EMBL" id="CP011564">
    <property type="protein sequence ID" value="ALG82081.1"/>
    <property type="molecule type" value="Genomic_DNA"/>
</dbReference>
<organism evidence="2 5">
    <name type="scientific">Halanaeroarchaeum sulfurireducens</name>
    <dbReference type="NCBI Taxonomy" id="1604004"/>
    <lineage>
        <taxon>Archaea</taxon>
        <taxon>Methanobacteriati</taxon>
        <taxon>Methanobacteriota</taxon>
        <taxon>Stenosarchaea group</taxon>
        <taxon>Halobacteria</taxon>
        <taxon>Halobacteriales</taxon>
        <taxon>Halobacteriaceae</taxon>
        <taxon>Halanaeroarchaeum</taxon>
    </lineage>
</organism>
<feature type="domain" description="Molybdopterin-guanine dinucleotide biosynthesis protein B (MobB)" evidence="1">
    <location>
        <begin position="3"/>
        <end position="116"/>
    </location>
</feature>
<evidence type="ECO:0000313" key="3">
    <source>
        <dbReference type="EMBL" id="ALG82081.1"/>
    </source>
</evidence>
<dbReference type="HOGENOM" id="CLU_068199_3_0_2"/>
<dbReference type="GO" id="GO:0006777">
    <property type="term" value="P:Mo-molybdopterin cofactor biosynthetic process"/>
    <property type="evidence" value="ECO:0007669"/>
    <property type="project" value="InterPro"/>
</dbReference>
<sequence>MTVVAIAGYRDSGKTTLVERLVPVLKERGRVATVKSIHHDVDVDTPGKDTYRHREAGADAVVGLTPSLTFQVRVEGTDADRDPDESLSRGIDLLDDEYEFVVAEGFKSVDVPTILVGDIERDAVNGQVLTRVSTPRDADLGPLVTAIGSISTDP</sequence>
<evidence type="ECO:0000313" key="5">
    <source>
        <dbReference type="Proteomes" id="UP000069906"/>
    </source>
</evidence>
<protein>
    <submittedName>
        <fullName evidence="2">Molybdopterin-guanine dinucleotide biosynthesis protein B</fullName>
    </submittedName>
</protein>
<evidence type="ECO:0000313" key="2">
    <source>
        <dbReference type="EMBL" id="AKH97686.1"/>
    </source>
</evidence>
<dbReference type="RefSeq" id="WP_050048414.1">
    <property type="nucleotide sequence ID" value="NZ_CP008874.1"/>
</dbReference>
<dbReference type="NCBIfam" id="TIGR00176">
    <property type="entry name" value="mobB"/>
    <property type="match status" value="1"/>
</dbReference>
<dbReference type="InterPro" id="IPR052539">
    <property type="entry name" value="MGD_biosynthesis_adapter"/>
</dbReference>
<dbReference type="OrthoDB" id="9014at2157"/>